<dbReference type="GO" id="GO:0016853">
    <property type="term" value="F:isomerase activity"/>
    <property type="evidence" value="ECO:0007669"/>
    <property type="project" value="InterPro"/>
</dbReference>
<dbReference type="EMBL" id="FUWO01000003">
    <property type="protein sequence ID" value="SJZ36101.1"/>
    <property type="molecule type" value="Genomic_DNA"/>
</dbReference>
<reference evidence="2" key="1">
    <citation type="submission" date="2017-02" db="EMBL/GenBank/DDBJ databases">
        <authorList>
            <person name="Varghese N."/>
            <person name="Submissions S."/>
        </authorList>
    </citation>
    <scope>NUCLEOTIDE SEQUENCE [LARGE SCALE GENOMIC DNA]</scope>
    <source>
        <strain evidence="2">DSM 15739</strain>
    </source>
</reference>
<dbReference type="RefSeq" id="WP_159443839.1">
    <property type="nucleotide sequence ID" value="NZ_FUWO01000003.1"/>
</dbReference>
<sequence>MIILKNDRLTVKISELGAELRSVIDNESNYEFMWQGDKRYWNGTAPVLFPIVGELKNNQYQYQGKTYELPRHGFARRMTFQTQAVTDNSATFYLKSNEETLKVYPFEFSFQITYILFEDKVSVSYEVLNPATDQVLYYSVGGHPAFNVSHHRPKTGQPEFVDVSYTFEPAGSYLNIPLVNGSADLNKAKYINVNNNPILHKTFKRDAQIFLLAKDTKVVLNDPNNEVKITMNPNQLNLVGIWSSYPKKGGFVCIEPWAGLADTTNSTGELTEKYAINQLNPGSIKTHDYTLTFEKGIC</sequence>
<organism evidence="1 2">
    <name type="scientific">Globicatella sulfidifaciens DSM 15739</name>
    <dbReference type="NCBI Taxonomy" id="1121925"/>
    <lineage>
        <taxon>Bacteria</taxon>
        <taxon>Bacillati</taxon>
        <taxon>Bacillota</taxon>
        <taxon>Bacilli</taxon>
        <taxon>Lactobacillales</taxon>
        <taxon>Aerococcaceae</taxon>
        <taxon>Globicatella</taxon>
    </lineage>
</organism>
<protein>
    <submittedName>
        <fullName evidence="1">Galactose mutarotase</fullName>
    </submittedName>
</protein>
<gene>
    <name evidence="1" type="ORF">SAMN02746011_00502</name>
</gene>
<dbReference type="CDD" id="cd09024">
    <property type="entry name" value="Aldose_epim_lacX"/>
    <property type="match status" value="1"/>
</dbReference>
<dbReference type="Pfam" id="PF01263">
    <property type="entry name" value="Aldose_epim"/>
    <property type="match status" value="1"/>
</dbReference>
<dbReference type="PANTHER" id="PTHR11122:SF13">
    <property type="entry name" value="GLUCOSE-6-PHOSPHATE 1-EPIMERASE"/>
    <property type="match status" value="1"/>
</dbReference>
<keyword evidence="2" id="KW-1185">Reference proteome</keyword>
<dbReference type="InterPro" id="IPR037481">
    <property type="entry name" value="LacX"/>
</dbReference>
<dbReference type="GO" id="GO:0030246">
    <property type="term" value="F:carbohydrate binding"/>
    <property type="evidence" value="ECO:0007669"/>
    <property type="project" value="InterPro"/>
</dbReference>
<evidence type="ECO:0000313" key="2">
    <source>
        <dbReference type="Proteomes" id="UP000189941"/>
    </source>
</evidence>
<accession>A0A1T4K0Z8</accession>
<name>A0A1T4K0Z8_9LACT</name>
<dbReference type="Proteomes" id="UP000189941">
    <property type="component" value="Unassembled WGS sequence"/>
</dbReference>
<dbReference type="GO" id="GO:0005975">
    <property type="term" value="P:carbohydrate metabolic process"/>
    <property type="evidence" value="ECO:0007669"/>
    <property type="project" value="InterPro"/>
</dbReference>
<proteinExistence type="predicted"/>
<dbReference type="STRING" id="1121925.SAMN02746011_00502"/>
<dbReference type="PANTHER" id="PTHR11122">
    <property type="entry name" value="APOSPORY-ASSOCIATED PROTEIN C-RELATED"/>
    <property type="match status" value="1"/>
</dbReference>
<dbReference type="InterPro" id="IPR008183">
    <property type="entry name" value="Aldose_1/G6P_1-epimerase"/>
</dbReference>
<dbReference type="SUPFAM" id="SSF74650">
    <property type="entry name" value="Galactose mutarotase-like"/>
    <property type="match status" value="1"/>
</dbReference>
<dbReference type="AlphaFoldDB" id="A0A1T4K0Z8"/>
<dbReference type="OrthoDB" id="9795355at2"/>
<dbReference type="InterPro" id="IPR014718">
    <property type="entry name" value="GH-type_carb-bd"/>
</dbReference>
<dbReference type="InterPro" id="IPR011013">
    <property type="entry name" value="Gal_mutarotase_sf_dom"/>
</dbReference>
<evidence type="ECO:0000313" key="1">
    <source>
        <dbReference type="EMBL" id="SJZ36101.1"/>
    </source>
</evidence>
<dbReference type="Gene3D" id="2.70.98.10">
    <property type="match status" value="1"/>
</dbReference>